<name>A0A852ZMR5_9ACTN</name>
<dbReference type="Pfam" id="PF01047">
    <property type="entry name" value="MarR"/>
    <property type="match status" value="1"/>
</dbReference>
<comment type="caution">
    <text evidence="2">The sequence shown here is derived from an EMBL/GenBank/DDBJ whole genome shotgun (WGS) entry which is preliminary data.</text>
</comment>
<organism evidence="2 3">
    <name type="scientific">Actinopolymorpha rutila</name>
    <dbReference type="NCBI Taxonomy" id="446787"/>
    <lineage>
        <taxon>Bacteria</taxon>
        <taxon>Bacillati</taxon>
        <taxon>Actinomycetota</taxon>
        <taxon>Actinomycetes</taxon>
        <taxon>Propionibacteriales</taxon>
        <taxon>Actinopolymorphaceae</taxon>
        <taxon>Actinopolymorpha</taxon>
    </lineage>
</organism>
<keyword evidence="3" id="KW-1185">Reference proteome</keyword>
<dbReference type="RefSeq" id="WP_179790945.1">
    <property type="nucleotide sequence ID" value="NZ_BAAARR010000045.1"/>
</dbReference>
<dbReference type="InterPro" id="IPR052526">
    <property type="entry name" value="HTH-type_Bedaq_tolerance"/>
</dbReference>
<dbReference type="InterPro" id="IPR000835">
    <property type="entry name" value="HTH_MarR-typ"/>
</dbReference>
<dbReference type="Gene3D" id="1.10.10.10">
    <property type="entry name" value="Winged helix-like DNA-binding domain superfamily/Winged helix DNA-binding domain"/>
    <property type="match status" value="1"/>
</dbReference>
<proteinExistence type="predicted"/>
<dbReference type="PANTHER" id="PTHR39515">
    <property type="entry name" value="CONSERVED PROTEIN"/>
    <property type="match status" value="1"/>
</dbReference>
<evidence type="ECO:0000313" key="2">
    <source>
        <dbReference type="EMBL" id="NYH93415.1"/>
    </source>
</evidence>
<accession>A0A852ZMR5</accession>
<dbReference type="EMBL" id="JACBZH010000001">
    <property type="protein sequence ID" value="NYH93415.1"/>
    <property type="molecule type" value="Genomic_DNA"/>
</dbReference>
<reference evidence="2 3" key="1">
    <citation type="submission" date="2020-07" db="EMBL/GenBank/DDBJ databases">
        <title>Sequencing the genomes of 1000 actinobacteria strains.</title>
        <authorList>
            <person name="Klenk H.-P."/>
        </authorList>
    </citation>
    <scope>NUCLEOTIDE SEQUENCE [LARGE SCALE GENOMIC DNA]</scope>
    <source>
        <strain evidence="2 3">DSM 18448</strain>
    </source>
</reference>
<dbReference type="GO" id="GO:0003700">
    <property type="term" value="F:DNA-binding transcription factor activity"/>
    <property type="evidence" value="ECO:0007669"/>
    <property type="project" value="InterPro"/>
</dbReference>
<dbReference type="SMART" id="SM00347">
    <property type="entry name" value="HTH_MARR"/>
    <property type="match status" value="1"/>
</dbReference>
<protein>
    <submittedName>
        <fullName evidence="2">DNA-binding MarR family transcriptional regulator</fullName>
    </submittedName>
</protein>
<dbReference type="PROSITE" id="PS50995">
    <property type="entry name" value="HTH_MARR_2"/>
    <property type="match status" value="1"/>
</dbReference>
<sequence length="160" mass="17578">MPSQPSQEHPQPTVTSDARQLTEAVTRLRRALRSSIRTEYPWEALPMAQVELLQVLAEHSPARTGDLAARQRLAPSTVSTLVGQLMAGGLITREVDPNDRRASVVSLTDAGRAELASWTQAHERRLDAALGALSEKDRTKVRAALPALFRLVEHLDETAE</sequence>
<dbReference type="AlphaFoldDB" id="A0A852ZMR5"/>
<dbReference type="SUPFAM" id="SSF46785">
    <property type="entry name" value="Winged helix' DNA-binding domain"/>
    <property type="match status" value="1"/>
</dbReference>
<feature type="domain" description="HTH marR-type" evidence="1">
    <location>
        <begin position="18"/>
        <end position="157"/>
    </location>
</feature>
<evidence type="ECO:0000313" key="3">
    <source>
        <dbReference type="Proteomes" id="UP000579605"/>
    </source>
</evidence>
<dbReference type="InterPro" id="IPR036388">
    <property type="entry name" value="WH-like_DNA-bd_sf"/>
</dbReference>
<evidence type="ECO:0000259" key="1">
    <source>
        <dbReference type="PROSITE" id="PS50995"/>
    </source>
</evidence>
<dbReference type="GO" id="GO:0003677">
    <property type="term" value="F:DNA binding"/>
    <property type="evidence" value="ECO:0007669"/>
    <property type="project" value="UniProtKB-KW"/>
</dbReference>
<dbReference type="PANTHER" id="PTHR39515:SF2">
    <property type="entry name" value="HTH-TYPE TRANSCRIPTIONAL REGULATOR RV0880"/>
    <property type="match status" value="1"/>
</dbReference>
<dbReference type="InterPro" id="IPR036390">
    <property type="entry name" value="WH_DNA-bd_sf"/>
</dbReference>
<dbReference type="Proteomes" id="UP000579605">
    <property type="component" value="Unassembled WGS sequence"/>
</dbReference>
<gene>
    <name evidence="2" type="ORF">F4554_006053</name>
</gene>
<keyword evidence="2" id="KW-0238">DNA-binding</keyword>